<dbReference type="Proteomes" id="UP000075243">
    <property type="component" value="Unassembled WGS sequence"/>
</dbReference>
<name>A0A151SB09_CAJCA</name>
<protein>
    <submittedName>
        <fullName evidence="2">Uncharacterized protein</fullName>
    </submittedName>
</protein>
<dbReference type="Gramene" id="C.cajan_25614.t">
    <property type="protein sequence ID" value="C.cajan_25614.t"/>
    <property type="gene ID" value="C.cajan_25614"/>
</dbReference>
<proteinExistence type="predicted"/>
<gene>
    <name evidence="2" type="ORF">KK1_026071</name>
</gene>
<organism evidence="2 3">
    <name type="scientific">Cajanus cajan</name>
    <name type="common">Pigeon pea</name>
    <name type="synonym">Cajanus indicus</name>
    <dbReference type="NCBI Taxonomy" id="3821"/>
    <lineage>
        <taxon>Eukaryota</taxon>
        <taxon>Viridiplantae</taxon>
        <taxon>Streptophyta</taxon>
        <taxon>Embryophyta</taxon>
        <taxon>Tracheophyta</taxon>
        <taxon>Spermatophyta</taxon>
        <taxon>Magnoliopsida</taxon>
        <taxon>eudicotyledons</taxon>
        <taxon>Gunneridae</taxon>
        <taxon>Pentapetalae</taxon>
        <taxon>rosids</taxon>
        <taxon>fabids</taxon>
        <taxon>Fabales</taxon>
        <taxon>Fabaceae</taxon>
        <taxon>Papilionoideae</taxon>
        <taxon>50 kb inversion clade</taxon>
        <taxon>NPAAA clade</taxon>
        <taxon>indigoferoid/millettioid clade</taxon>
        <taxon>Phaseoleae</taxon>
        <taxon>Cajanus</taxon>
    </lineage>
</organism>
<dbReference type="AlphaFoldDB" id="A0A151SB09"/>
<sequence length="262" mass="29539">MAWDLWSSSYGQDVIEEDALNEESCVQVLRILITKADTEIEELEKDLLLLQNELACTEHEKWPDLCCGALTERINRLDVAVSTLKNDRADDAEMQQLLQSEPAETLHEIVKALQRDYYMDISSPIVNVTEHALDKDSSTIDSNVIIKEEEKELHGTSESSESLELLLELHEKRSDNPEKIEELPEKSLARSPNLGDIICATDHSDGMKLSETSDNKVIGNEEAGRSQHINTDRGQIFDLFSANDNGNIPSEVKVQEDLLFLF</sequence>
<feature type="coiled-coil region" evidence="1">
    <location>
        <begin position="26"/>
        <end position="60"/>
    </location>
</feature>
<keyword evidence="3" id="KW-1185">Reference proteome</keyword>
<keyword evidence="1" id="KW-0175">Coiled coil</keyword>
<dbReference type="EMBL" id="KQ483429">
    <property type="protein sequence ID" value="KYP51994.1"/>
    <property type="molecule type" value="Genomic_DNA"/>
</dbReference>
<evidence type="ECO:0000313" key="3">
    <source>
        <dbReference type="Proteomes" id="UP000075243"/>
    </source>
</evidence>
<accession>A0A151SB09</accession>
<evidence type="ECO:0000256" key="1">
    <source>
        <dbReference type="SAM" id="Coils"/>
    </source>
</evidence>
<evidence type="ECO:0000313" key="2">
    <source>
        <dbReference type="EMBL" id="KYP51994.1"/>
    </source>
</evidence>
<reference evidence="2" key="1">
    <citation type="journal article" date="2012" name="Nat. Biotechnol.">
        <title>Draft genome sequence of pigeonpea (Cajanus cajan), an orphan legume crop of resource-poor farmers.</title>
        <authorList>
            <person name="Varshney R.K."/>
            <person name="Chen W."/>
            <person name="Li Y."/>
            <person name="Bharti A.K."/>
            <person name="Saxena R.K."/>
            <person name="Schlueter J.A."/>
            <person name="Donoghue M.T."/>
            <person name="Azam S."/>
            <person name="Fan G."/>
            <person name="Whaley A.M."/>
            <person name="Farmer A.D."/>
            <person name="Sheridan J."/>
            <person name="Iwata A."/>
            <person name="Tuteja R."/>
            <person name="Penmetsa R.V."/>
            <person name="Wu W."/>
            <person name="Upadhyaya H.D."/>
            <person name="Yang S.P."/>
            <person name="Shah T."/>
            <person name="Saxena K.B."/>
            <person name="Michael T."/>
            <person name="McCombie W.R."/>
            <person name="Yang B."/>
            <person name="Zhang G."/>
            <person name="Yang H."/>
            <person name="Wang J."/>
            <person name="Spillane C."/>
            <person name="Cook D.R."/>
            <person name="May G.D."/>
            <person name="Xu X."/>
            <person name="Jackson S.A."/>
        </authorList>
    </citation>
    <scope>NUCLEOTIDE SEQUENCE [LARGE SCALE GENOMIC DNA]</scope>
</reference>